<comment type="caution">
    <text evidence="1">The sequence shown here is derived from an EMBL/GenBank/DDBJ whole genome shotgun (WGS) entry which is preliminary data.</text>
</comment>
<accession>A0ACB8C0V9</accession>
<evidence type="ECO:0000313" key="2">
    <source>
        <dbReference type="Proteomes" id="UP000790709"/>
    </source>
</evidence>
<dbReference type="Proteomes" id="UP000790709">
    <property type="component" value="Unassembled WGS sequence"/>
</dbReference>
<organism evidence="1 2">
    <name type="scientific">Leucogyrophana mollusca</name>
    <dbReference type="NCBI Taxonomy" id="85980"/>
    <lineage>
        <taxon>Eukaryota</taxon>
        <taxon>Fungi</taxon>
        <taxon>Dikarya</taxon>
        <taxon>Basidiomycota</taxon>
        <taxon>Agaricomycotina</taxon>
        <taxon>Agaricomycetes</taxon>
        <taxon>Agaricomycetidae</taxon>
        <taxon>Boletales</taxon>
        <taxon>Boletales incertae sedis</taxon>
        <taxon>Leucogyrophana</taxon>
    </lineage>
</organism>
<evidence type="ECO:0000313" key="1">
    <source>
        <dbReference type="EMBL" id="KAH7930811.1"/>
    </source>
</evidence>
<name>A0ACB8C0V9_9AGAM</name>
<sequence length="531" mass="58527">MRSSKVTTTNDNDSSCRKSLTPQRKHRKLLKDGTSEVWPEEVEKIFVQGLREYWESPWATYSRGRSRWRNQFLVDYLQRSGIDRSKKQVASHIQVLRNMWKGEPEYHLVAGGEELFLETGLLAPVKSEDSSDTHLLTPVMFGEGQAYSPESDFSVSTSSPSASRASFPQTSPMGGSMQATLPPVHNDNRRVRSVSATQFGSSQQSRLSPLDPIYRSFDSTFPPTGSVSCPNVHYSSGMDGLFPRSQRSSNPATASQPSNFLKEAPTHSIFGDSPNSYNLSPLLSFDAQDITVPCPSVKLLRLTLWAEGMQPVTVKVDALTSTTQPSVQPAPAIALRIKVHLPTIDAPYSPALHGFQGSITYTAQRTASVRCSTSVLVRNECVSRESNYCPVMTVDPTGRELLETVTSSLPESSLSRSRWLDAALPTCIVQKIIVDEEVIAVIVYDLDRVQCENMPSAELVGFQKYAGRSEKIPTQPNYPVDSGVPNYTHTSGQCIPRSFHPVQTSLSCALTPASNHTPPRDLFAFSPPMFS</sequence>
<protein>
    <submittedName>
        <fullName evidence="1">Uncharacterized protein</fullName>
    </submittedName>
</protein>
<gene>
    <name evidence="1" type="ORF">BV22DRAFT_1115936</name>
</gene>
<dbReference type="EMBL" id="MU266329">
    <property type="protein sequence ID" value="KAH7930811.1"/>
    <property type="molecule type" value="Genomic_DNA"/>
</dbReference>
<reference evidence="1" key="1">
    <citation type="journal article" date="2021" name="New Phytol.">
        <title>Evolutionary innovations through gain and loss of genes in the ectomycorrhizal Boletales.</title>
        <authorList>
            <person name="Wu G."/>
            <person name="Miyauchi S."/>
            <person name="Morin E."/>
            <person name="Kuo A."/>
            <person name="Drula E."/>
            <person name="Varga T."/>
            <person name="Kohler A."/>
            <person name="Feng B."/>
            <person name="Cao Y."/>
            <person name="Lipzen A."/>
            <person name="Daum C."/>
            <person name="Hundley H."/>
            <person name="Pangilinan J."/>
            <person name="Johnson J."/>
            <person name="Barry K."/>
            <person name="LaButti K."/>
            <person name="Ng V."/>
            <person name="Ahrendt S."/>
            <person name="Min B."/>
            <person name="Choi I.G."/>
            <person name="Park H."/>
            <person name="Plett J.M."/>
            <person name="Magnuson J."/>
            <person name="Spatafora J.W."/>
            <person name="Nagy L.G."/>
            <person name="Henrissat B."/>
            <person name="Grigoriev I.V."/>
            <person name="Yang Z.L."/>
            <person name="Xu J."/>
            <person name="Martin F.M."/>
        </authorList>
    </citation>
    <scope>NUCLEOTIDE SEQUENCE</scope>
    <source>
        <strain evidence="1">KUC20120723A-06</strain>
    </source>
</reference>
<proteinExistence type="predicted"/>
<keyword evidence="2" id="KW-1185">Reference proteome</keyword>